<dbReference type="SUPFAM" id="SSF81321">
    <property type="entry name" value="Family A G protein-coupled receptor-like"/>
    <property type="match status" value="1"/>
</dbReference>
<evidence type="ECO:0000256" key="1">
    <source>
        <dbReference type="ARBA" id="ARBA00004370"/>
    </source>
</evidence>
<proteinExistence type="predicted"/>
<keyword evidence="2 5" id="KW-0812">Transmembrane</keyword>
<dbReference type="InterPro" id="IPR000276">
    <property type="entry name" value="GPCR_Rhodpsn"/>
</dbReference>
<evidence type="ECO:0000256" key="3">
    <source>
        <dbReference type="ARBA" id="ARBA00022989"/>
    </source>
</evidence>
<name>A0A8S1GUC7_9PELO</name>
<dbReference type="InterPro" id="IPR047130">
    <property type="entry name" value="7TM_GPCR_Srsx_nematod"/>
</dbReference>
<evidence type="ECO:0000313" key="7">
    <source>
        <dbReference type="EMBL" id="CAD6186975.1"/>
    </source>
</evidence>
<feature type="transmembrane region" description="Helical" evidence="5">
    <location>
        <begin position="224"/>
        <end position="246"/>
    </location>
</feature>
<dbReference type="Proteomes" id="UP000835052">
    <property type="component" value="Unassembled WGS sequence"/>
</dbReference>
<feature type="transmembrane region" description="Helical" evidence="5">
    <location>
        <begin position="83"/>
        <end position="107"/>
    </location>
</feature>
<dbReference type="InterPro" id="IPR019424">
    <property type="entry name" value="7TM_GPCR_Srsx"/>
</dbReference>
<dbReference type="PANTHER" id="PTHR23360:SF15">
    <property type="entry name" value="G-PROTEIN COUPLED RECEPTORS FAMILY 1 PROFILE DOMAIN-CONTAINING PROTEIN"/>
    <property type="match status" value="1"/>
</dbReference>
<feature type="transmembrane region" description="Helical" evidence="5">
    <location>
        <begin position="6"/>
        <end position="28"/>
    </location>
</feature>
<organism evidence="7 8">
    <name type="scientific">Caenorhabditis auriculariae</name>
    <dbReference type="NCBI Taxonomy" id="2777116"/>
    <lineage>
        <taxon>Eukaryota</taxon>
        <taxon>Metazoa</taxon>
        <taxon>Ecdysozoa</taxon>
        <taxon>Nematoda</taxon>
        <taxon>Chromadorea</taxon>
        <taxon>Rhabditida</taxon>
        <taxon>Rhabditina</taxon>
        <taxon>Rhabditomorpha</taxon>
        <taxon>Rhabditoidea</taxon>
        <taxon>Rhabditidae</taxon>
        <taxon>Peloderinae</taxon>
        <taxon>Caenorhabditis</taxon>
    </lineage>
</organism>
<evidence type="ECO:0000256" key="2">
    <source>
        <dbReference type="ARBA" id="ARBA00022692"/>
    </source>
</evidence>
<dbReference type="AlphaFoldDB" id="A0A8S1GUC7"/>
<evidence type="ECO:0000256" key="4">
    <source>
        <dbReference type="ARBA" id="ARBA00023136"/>
    </source>
</evidence>
<keyword evidence="3 5" id="KW-1133">Transmembrane helix</keyword>
<evidence type="ECO:0000259" key="6">
    <source>
        <dbReference type="PROSITE" id="PS50262"/>
    </source>
</evidence>
<dbReference type="GO" id="GO:0004930">
    <property type="term" value="F:G protein-coupled receptor activity"/>
    <property type="evidence" value="ECO:0007669"/>
    <property type="project" value="InterPro"/>
</dbReference>
<feature type="transmembrane region" description="Helical" evidence="5">
    <location>
        <begin position="119"/>
        <end position="143"/>
    </location>
</feature>
<reference evidence="7" key="1">
    <citation type="submission" date="2020-10" db="EMBL/GenBank/DDBJ databases">
        <authorList>
            <person name="Kikuchi T."/>
        </authorList>
    </citation>
    <scope>NUCLEOTIDE SEQUENCE</scope>
    <source>
        <strain evidence="7">NKZ352</strain>
    </source>
</reference>
<dbReference type="PROSITE" id="PS50262">
    <property type="entry name" value="G_PROTEIN_RECEP_F1_2"/>
    <property type="match status" value="1"/>
</dbReference>
<dbReference type="Pfam" id="PF10320">
    <property type="entry name" value="7TM_GPCR_Srsx"/>
    <property type="match status" value="1"/>
</dbReference>
<dbReference type="SMART" id="SM01381">
    <property type="entry name" value="7TM_GPCR_Srsx"/>
    <property type="match status" value="1"/>
</dbReference>
<feature type="domain" description="G-protein coupled receptors family 1 profile" evidence="6">
    <location>
        <begin position="22"/>
        <end position="234"/>
    </location>
</feature>
<feature type="transmembrane region" description="Helical" evidence="5">
    <location>
        <begin position="163"/>
        <end position="187"/>
    </location>
</feature>
<sequence length="348" mass="39714">MRNDELLLDVIVIIFFIFGLFGNVNVIVATYRKRRIRSKIGCLLFILVCAHNICLFCEVLGVAQRLRFRSMERLDCLKHSAVYLFALVFQSFLFLMIAIDLSFGILLPFSHRIWSRGKYLVLCCIPPFLMSISVVSTSFYFMTDDVVVVCNPAFAPPPVVYRTGSAIALLANLAVVGLSVGSVSFMVRKSKEIRGRRKTSSRFDSTISLRSVDEHFKMLRSATILIGVFICSWLVSTVVFNFMTSYFPETTAERYEKYLIVIVMPTYCQTYYVTYFRSARFKRSALGRPLVRFIQGSARFCICGKSMPSIARLVVTQVVDCNDCKPAVFYDTSQRALRKAEWNVRPNN</sequence>
<protein>
    <recommendedName>
        <fullName evidence="6">G-protein coupled receptors family 1 profile domain-containing protein</fullName>
    </recommendedName>
</protein>
<dbReference type="EMBL" id="CAJGYM010000005">
    <property type="protein sequence ID" value="CAD6186975.1"/>
    <property type="molecule type" value="Genomic_DNA"/>
</dbReference>
<accession>A0A8S1GUC7</accession>
<dbReference type="GO" id="GO:0016020">
    <property type="term" value="C:membrane"/>
    <property type="evidence" value="ECO:0007669"/>
    <property type="project" value="UniProtKB-SubCell"/>
</dbReference>
<dbReference type="Gene3D" id="1.20.1070.10">
    <property type="entry name" value="Rhodopsin 7-helix transmembrane proteins"/>
    <property type="match status" value="1"/>
</dbReference>
<comment type="subcellular location">
    <subcellularLocation>
        <location evidence="1">Membrane</location>
    </subcellularLocation>
</comment>
<gene>
    <name evidence="7" type="ORF">CAUJ_LOCUS2894</name>
</gene>
<dbReference type="InterPro" id="IPR017452">
    <property type="entry name" value="GPCR_Rhodpsn_7TM"/>
</dbReference>
<feature type="transmembrane region" description="Helical" evidence="5">
    <location>
        <begin position="40"/>
        <end position="63"/>
    </location>
</feature>
<comment type="caution">
    <text evidence="7">The sequence shown here is derived from an EMBL/GenBank/DDBJ whole genome shotgun (WGS) entry which is preliminary data.</text>
</comment>
<dbReference type="CDD" id="cd00637">
    <property type="entry name" value="7tm_classA_rhodopsin-like"/>
    <property type="match status" value="1"/>
</dbReference>
<feature type="transmembrane region" description="Helical" evidence="5">
    <location>
        <begin position="258"/>
        <end position="276"/>
    </location>
</feature>
<evidence type="ECO:0000313" key="8">
    <source>
        <dbReference type="Proteomes" id="UP000835052"/>
    </source>
</evidence>
<dbReference type="PANTHER" id="PTHR23360">
    <property type="entry name" value="G-PROTEIN COUPLED RECEPTORS FAMILY 1 PROFILE DOMAIN-CONTAINING PROTEIN-RELATED"/>
    <property type="match status" value="1"/>
</dbReference>
<keyword evidence="4 5" id="KW-0472">Membrane</keyword>
<keyword evidence="8" id="KW-1185">Reference proteome</keyword>
<dbReference type="OrthoDB" id="5864468at2759"/>
<evidence type="ECO:0000256" key="5">
    <source>
        <dbReference type="SAM" id="Phobius"/>
    </source>
</evidence>